<dbReference type="InterPro" id="IPR011009">
    <property type="entry name" value="Kinase-like_dom_sf"/>
</dbReference>
<evidence type="ECO:0000313" key="1">
    <source>
        <dbReference type="EMBL" id="VEI02379.1"/>
    </source>
</evidence>
<name>A0A3S4UWB6_9ACTN</name>
<reference evidence="1 2" key="1">
    <citation type="submission" date="2018-12" db="EMBL/GenBank/DDBJ databases">
        <authorList>
            <consortium name="Pathogen Informatics"/>
        </authorList>
    </citation>
    <scope>NUCLEOTIDE SEQUENCE [LARGE SCALE GENOMIC DNA]</scope>
    <source>
        <strain evidence="1 2">NCTC13652</strain>
    </source>
</reference>
<dbReference type="AlphaFoldDB" id="A0A3S4UWB6"/>
<dbReference type="OrthoDB" id="115252at2"/>
<proteinExistence type="predicted"/>
<organism evidence="1 2">
    <name type="scientific">Acidipropionibacterium jensenii</name>
    <dbReference type="NCBI Taxonomy" id="1749"/>
    <lineage>
        <taxon>Bacteria</taxon>
        <taxon>Bacillati</taxon>
        <taxon>Actinomycetota</taxon>
        <taxon>Actinomycetes</taxon>
        <taxon>Propionibacteriales</taxon>
        <taxon>Propionibacteriaceae</taxon>
        <taxon>Acidipropionibacterium</taxon>
    </lineage>
</organism>
<dbReference type="SUPFAM" id="SSF56112">
    <property type="entry name" value="Protein kinase-like (PK-like)"/>
    <property type="match status" value="1"/>
</dbReference>
<sequence length="381" mass="39703">MGLGWVDDAAFALGTELSVKQVLREGIRTTVARCWVDGPTTATGGARTVVAKCFRSRAMSHNSGGYGAVREWAGLAAVPGAPRLLAADLDHGVVVMEDLGSVPTLADLLAGDDGDAALEAAWVWGRSSAHQLTASREAVSRFSDLVRQADPGTLTAGGPASPRLPERGAARLSATLRLPGPACQRLDEEVALLAGLDGVEGSRVCSQADPAPDNLLVTGDGWVKAIDYEAASYHHIAVDLVSLLTPWPASGLLAGTPGEFQAAVMSGFGTAHGGLADLLDDPDLDPMTGLAAMSTALQMTELTLEPLTRREDVGRFSGGRSRLITLWRSAAEHAAAVTPTLARACEQAADTAAGTWGWPEELPLYPCFDGRRDADSTTGSR</sequence>
<evidence type="ECO:0008006" key="3">
    <source>
        <dbReference type="Google" id="ProtNLM"/>
    </source>
</evidence>
<evidence type="ECO:0000313" key="2">
    <source>
        <dbReference type="Proteomes" id="UP000277858"/>
    </source>
</evidence>
<keyword evidence="2" id="KW-1185">Reference proteome</keyword>
<accession>A0A3S4UWB6</accession>
<dbReference type="STRING" id="1122997.GCA_000425285_01913"/>
<protein>
    <recommendedName>
        <fullName evidence="3">Aminoglycoside phosphotransferase domain-containing protein</fullName>
    </recommendedName>
</protein>
<dbReference type="Proteomes" id="UP000277858">
    <property type="component" value="Chromosome"/>
</dbReference>
<dbReference type="RefSeq" id="WP_051238453.1">
    <property type="nucleotide sequence ID" value="NZ_LR134473.1"/>
</dbReference>
<dbReference type="EMBL" id="LR134473">
    <property type="protein sequence ID" value="VEI02379.1"/>
    <property type="molecule type" value="Genomic_DNA"/>
</dbReference>
<gene>
    <name evidence="1" type="ORF">NCTC13652_00553</name>
</gene>